<dbReference type="Ensembl" id="ENSCCRT00010055863.1">
    <property type="protein sequence ID" value="ENSCCRP00010050979.1"/>
    <property type="gene ID" value="ENSCCRG00010021611.1"/>
</dbReference>
<dbReference type="AlphaFoldDB" id="A0A8C1KQG3"/>
<name>A0A8C1KQG3_CYPCA</name>
<evidence type="ECO:0000313" key="2">
    <source>
        <dbReference type="Proteomes" id="UP000694427"/>
    </source>
</evidence>
<protein>
    <submittedName>
        <fullName evidence="1">Uncharacterized protein</fullName>
    </submittedName>
</protein>
<evidence type="ECO:0000313" key="1">
    <source>
        <dbReference type="Ensembl" id="ENSCCRP00010050979.1"/>
    </source>
</evidence>
<dbReference type="Proteomes" id="UP000694427">
    <property type="component" value="Unplaced"/>
</dbReference>
<reference evidence="1" key="2">
    <citation type="submission" date="2025-09" db="UniProtKB">
        <authorList>
            <consortium name="Ensembl"/>
        </authorList>
    </citation>
    <scope>IDENTIFICATION</scope>
</reference>
<dbReference type="PANTHER" id="PTHR19446">
    <property type="entry name" value="REVERSE TRANSCRIPTASES"/>
    <property type="match status" value="1"/>
</dbReference>
<accession>A0A8C1KQG3</accession>
<keyword evidence="2" id="KW-1185">Reference proteome</keyword>
<reference evidence="1" key="1">
    <citation type="submission" date="2025-08" db="UniProtKB">
        <authorList>
            <consortium name="Ensembl"/>
        </authorList>
    </citation>
    <scope>IDENTIFICATION</scope>
</reference>
<organism evidence="1 2">
    <name type="scientific">Cyprinus carpio</name>
    <name type="common">Common carp</name>
    <dbReference type="NCBI Taxonomy" id="7962"/>
    <lineage>
        <taxon>Eukaryota</taxon>
        <taxon>Metazoa</taxon>
        <taxon>Chordata</taxon>
        <taxon>Craniata</taxon>
        <taxon>Vertebrata</taxon>
        <taxon>Euteleostomi</taxon>
        <taxon>Actinopterygii</taxon>
        <taxon>Neopterygii</taxon>
        <taxon>Teleostei</taxon>
        <taxon>Ostariophysi</taxon>
        <taxon>Cypriniformes</taxon>
        <taxon>Cyprinidae</taxon>
        <taxon>Cyprininae</taxon>
        <taxon>Cyprinus</taxon>
    </lineage>
</organism>
<sequence length="125" mass="14300">SHSAADKHTLIIHLPQLTDSMRAELDKPITEEEIWEAISKLKNNKSPEPGGNSNEFYKTFREIISPLLLNAVHTFLETGTLAPLWNDAAISLDAYKAFDRYKYYKQILTIGIRYGIQKNGISWTY</sequence>
<proteinExistence type="predicted"/>